<evidence type="ECO:0000256" key="5">
    <source>
        <dbReference type="ARBA" id="ARBA00023008"/>
    </source>
</evidence>
<evidence type="ECO:0000256" key="1">
    <source>
        <dbReference type="ARBA" id="ARBA00004370"/>
    </source>
</evidence>
<keyword evidence="5" id="KW-0186">Copper</keyword>
<feature type="domain" description="Blue (type 1) copper" evidence="7">
    <location>
        <begin position="43"/>
        <end position="146"/>
    </location>
</feature>
<gene>
    <name evidence="8" type="ORF">C2R22_07305</name>
</gene>
<dbReference type="EMBL" id="CP026309">
    <property type="protein sequence ID" value="AUV81483.1"/>
    <property type="molecule type" value="Genomic_DNA"/>
</dbReference>
<dbReference type="InterPro" id="IPR006311">
    <property type="entry name" value="TAT_signal"/>
</dbReference>
<keyword evidence="6" id="KW-0472">Membrane</keyword>
<reference evidence="8 9" key="1">
    <citation type="submission" date="2018-01" db="EMBL/GenBank/DDBJ databases">
        <title>Complete genome sequence of Salinigranum rubrum GX10T, an extremely halophilic archaeon isolated from a marine solar saltern.</title>
        <authorList>
            <person name="Han S."/>
        </authorList>
    </citation>
    <scope>NUCLEOTIDE SEQUENCE [LARGE SCALE GENOMIC DNA]</scope>
    <source>
        <strain evidence="8 9">GX10</strain>
    </source>
</reference>
<name>A0A2I8VHR4_9EURY</name>
<dbReference type="PROSITE" id="PS51257">
    <property type="entry name" value="PROKAR_LIPOPROTEIN"/>
    <property type="match status" value="1"/>
</dbReference>
<keyword evidence="3" id="KW-0479">Metal-binding</keyword>
<dbReference type="PANTHER" id="PTHR34192">
    <property type="entry name" value="PLASTOCYANIN MAJOR ISOFORM, CHLOROPLASTIC-RELATED"/>
    <property type="match status" value="1"/>
</dbReference>
<keyword evidence="2" id="KW-0813">Transport</keyword>
<dbReference type="GO" id="GO:0009055">
    <property type="term" value="F:electron transfer activity"/>
    <property type="evidence" value="ECO:0007669"/>
    <property type="project" value="InterPro"/>
</dbReference>
<dbReference type="Pfam" id="PF00127">
    <property type="entry name" value="Copper-bind"/>
    <property type="match status" value="1"/>
</dbReference>
<proteinExistence type="predicted"/>
<accession>A0A2I8VHR4</accession>
<dbReference type="GeneID" id="35591885"/>
<dbReference type="PROSITE" id="PS51318">
    <property type="entry name" value="TAT"/>
    <property type="match status" value="1"/>
</dbReference>
<sequence length="146" mass="15297">MSRFTDATSRRRLLGALGAVGVSSLAGCTALVTGGGGGDFDVGMTAAAFNPPQITVQVGEEVVWHNTSARGHTVTAYENAIPEAADYFASGGFESESAAREAWQDRLGGKIDSGESFRHTFEVPGRYDYVCLPHEPGGMIGAVIVE</sequence>
<organism evidence="8 9">
    <name type="scientific">Salinigranum rubrum</name>
    <dbReference type="NCBI Taxonomy" id="755307"/>
    <lineage>
        <taxon>Archaea</taxon>
        <taxon>Methanobacteriati</taxon>
        <taxon>Methanobacteriota</taxon>
        <taxon>Stenosarchaea group</taxon>
        <taxon>Halobacteria</taxon>
        <taxon>Halobacteriales</taxon>
        <taxon>Haloferacaceae</taxon>
        <taxon>Salinigranum</taxon>
    </lineage>
</organism>
<evidence type="ECO:0000256" key="2">
    <source>
        <dbReference type="ARBA" id="ARBA00022448"/>
    </source>
</evidence>
<evidence type="ECO:0000256" key="6">
    <source>
        <dbReference type="ARBA" id="ARBA00023136"/>
    </source>
</evidence>
<keyword evidence="4" id="KW-0249">Electron transport</keyword>
<protein>
    <submittedName>
        <fullName evidence="8">Halocyanin</fullName>
    </submittedName>
</protein>
<dbReference type="PROSITE" id="PS00196">
    <property type="entry name" value="COPPER_BLUE"/>
    <property type="match status" value="1"/>
</dbReference>
<keyword evidence="9" id="KW-1185">Reference proteome</keyword>
<dbReference type="OrthoDB" id="4392at2157"/>
<comment type="subcellular location">
    <subcellularLocation>
        <location evidence="1">Membrane</location>
    </subcellularLocation>
</comment>
<evidence type="ECO:0000259" key="7">
    <source>
        <dbReference type="Pfam" id="PF00127"/>
    </source>
</evidence>
<dbReference type="RefSeq" id="WP_103425171.1">
    <property type="nucleotide sequence ID" value="NZ_CP026309.1"/>
</dbReference>
<evidence type="ECO:0000313" key="8">
    <source>
        <dbReference type="EMBL" id="AUV81483.1"/>
    </source>
</evidence>
<dbReference type="InterPro" id="IPR000923">
    <property type="entry name" value="BlueCu_1"/>
</dbReference>
<dbReference type="InterPro" id="IPR008972">
    <property type="entry name" value="Cupredoxin"/>
</dbReference>
<evidence type="ECO:0000313" key="9">
    <source>
        <dbReference type="Proteomes" id="UP000236584"/>
    </source>
</evidence>
<evidence type="ECO:0000256" key="3">
    <source>
        <dbReference type="ARBA" id="ARBA00022723"/>
    </source>
</evidence>
<dbReference type="SUPFAM" id="SSF49503">
    <property type="entry name" value="Cupredoxins"/>
    <property type="match status" value="1"/>
</dbReference>
<dbReference type="AlphaFoldDB" id="A0A2I8VHR4"/>
<dbReference type="Proteomes" id="UP000236584">
    <property type="component" value="Chromosome"/>
</dbReference>
<dbReference type="KEGG" id="srub:C2R22_07305"/>
<dbReference type="GO" id="GO:0016020">
    <property type="term" value="C:membrane"/>
    <property type="evidence" value="ECO:0007669"/>
    <property type="project" value="UniProtKB-SubCell"/>
</dbReference>
<dbReference type="GO" id="GO:0005507">
    <property type="term" value="F:copper ion binding"/>
    <property type="evidence" value="ECO:0007669"/>
    <property type="project" value="InterPro"/>
</dbReference>
<evidence type="ECO:0000256" key="4">
    <source>
        <dbReference type="ARBA" id="ARBA00022982"/>
    </source>
</evidence>
<dbReference type="Gene3D" id="2.60.40.420">
    <property type="entry name" value="Cupredoxins - blue copper proteins"/>
    <property type="match status" value="1"/>
</dbReference>
<dbReference type="InterPro" id="IPR028871">
    <property type="entry name" value="BlueCu_1_BS"/>
</dbReference>
<dbReference type="PANTHER" id="PTHR34192:SF10">
    <property type="entry name" value="PLASTOCYANIN MAJOR ISOFORM, CHLOROPLASTIC-RELATED"/>
    <property type="match status" value="1"/>
</dbReference>